<dbReference type="InterPro" id="IPR045865">
    <property type="entry name" value="ACT-like_dom_sf"/>
</dbReference>
<sequence>MEKNHVIRIKCRDRKGLIAGISGAMFKHGHNILVMKEFVETETETFFARLEISGDLNADLIYFELAALLPEGAEINIIPRQKKNIVILVTKEHHCLSDLLIRYYFNELHANVQAVIGNYNSLQPFTQKFHIPFHLVSHEHITREQFERNILDILEQYKPDYLVLAKFMRILSPEFVTRYNERIINIHHSFLPAFIGANPYKKAYERGVKLIGATAHIVNNDLDEGPIITQQIIPVKHDDDLRDMIEAGHEVEKAVLAEALKMVLEDRIFVSGNKTIIFS</sequence>
<keyword evidence="1 3" id="KW-0554">One-carbon metabolism</keyword>
<evidence type="ECO:0000256" key="4">
    <source>
        <dbReference type="NCBIfam" id="TIGR00655"/>
    </source>
</evidence>
<evidence type="ECO:0000313" key="7">
    <source>
        <dbReference type="Proteomes" id="UP000765802"/>
    </source>
</evidence>
<dbReference type="HAMAP" id="MF_01927">
    <property type="entry name" value="PurU"/>
    <property type="match status" value="1"/>
</dbReference>
<dbReference type="EMBL" id="MBUA01000023">
    <property type="protein sequence ID" value="MBC6491683.1"/>
    <property type="molecule type" value="Genomic_DNA"/>
</dbReference>
<evidence type="ECO:0000256" key="2">
    <source>
        <dbReference type="ARBA" id="ARBA00022801"/>
    </source>
</evidence>
<dbReference type="Gene3D" id="3.40.50.170">
    <property type="entry name" value="Formyl transferase, N-terminal domain"/>
    <property type="match status" value="1"/>
</dbReference>
<dbReference type="RefSeq" id="WP_187257007.1">
    <property type="nucleotide sequence ID" value="NZ_JBHULF010000007.1"/>
</dbReference>
<keyword evidence="2 3" id="KW-0378">Hydrolase</keyword>
<feature type="active site" evidence="3">
    <location>
        <position position="223"/>
    </location>
</feature>
<dbReference type="NCBIfam" id="TIGR00655">
    <property type="entry name" value="PurU"/>
    <property type="match status" value="1"/>
</dbReference>
<dbReference type="InterPro" id="IPR002376">
    <property type="entry name" value="Formyl_transf_N"/>
</dbReference>
<gene>
    <name evidence="3" type="primary">purU</name>
    <name evidence="6" type="ORF">BC349_11530</name>
</gene>
<dbReference type="NCBIfam" id="NF004684">
    <property type="entry name" value="PRK06027.1"/>
    <property type="match status" value="1"/>
</dbReference>
<dbReference type="InterPro" id="IPR036477">
    <property type="entry name" value="Formyl_transf_N_sf"/>
</dbReference>
<comment type="pathway">
    <text evidence="3">Purine metabolism; IMP biosynthesis via de novo pathway; formate from 10-formyl-5,6,7,8-tetrahydrofolate: step 1/1.</text>
</comment>
<dbReference type="Proteomes" id="UP000765802">
    <property type="component" value="Unassembled WGS sequence"/>
</dbReference>
<dbReference type="Gene3D" id="3.30.70.260">
    <property type="match status" value="1"/>
</dbReference>
<comment type="similarity">
    <text evidence="3">Belongs to the PurU family.</text>
</comment>
<proteinExistence type="inferred from homology"/>
<evidence type="ECO:0000256" key="1">
    <source>
        <dbReference type="ARBA" id="ARBA00022563"/>
    </source>
</evidence>
<dbReference type="Pfam" id="PF00551">
    <property type="entry name" value="Formyl_trans_N"/>
    <property type="match status" value="1"/>
</dbReference>
<dbReference type="PANTHER" id="PTHR42706">
    <property type="entry name" value="FORMYLTETRAHYDROFOLATE DEFORMYLASE"/>
    <property type="match status" value="1"/>
</dbReference>
<comment type="caution">
    <text evidence="6">The sequence shown here is derived from an EMBL/GenBank/DDBJ whole genome shotgun (WGS) entry which is preliminary data.</text>
</comment>
<evidence type="ECO:0000259" key="5">
    <source>
        <dbReference type="Pfam" id="PF00551"/>
    </source>
</evidence>
<dbReference type="PRINTS" id="PR01575">
    <property type="entry name" value="FFH4HYDRLASE"/>
</dbReference>
<dbReference type="CDD" id="cd04875">
    <property type="entry name" value="ACT_F4HF-DF"/>
    <property type="match status" value="1"/>
</dbReference>
<keyword evidence="3" id="KW-0658">Purine biosynthesis</keyword>
<dbReference type="SUPFAM" id="SSF53328">
    <property type="entry name" value="Formyltransferase"/>
    <property type="match status" value="1"/>
</dbReference>
<evidence type="ECO:0000313" key="6">
    <source>
        <dbReference type="EMBL" id="MBC6491683.1"/>
    </source>
</evidence>
<dbReference type="SUPFAM" id="SSF55021">
    <property type="entry name" value="ACT-like"/>
    <property type="match status" value="1"/>
</dbReference>
<dbReference type="PANTHER" id="PTHR42706:SF1">
    <property type="entry name" value="FORMYLTETRAHYDROFOLATE DEFORMYLASE 2, MITOCHONDRIAL"/>
    <property type="match status" value="1"/>
</dbReference>
<dbReference type="InterPro" id="IPR044074">
    <property type="entry name" value="PurU_ACT"/>
</dbReference>
<evidence type="ECO:0000256" key="3">
    <source>
        <dbReference type="HAMAP-Rule" id="MF_01927"/>
    </source>
</evidence>
<dbReference type="InterPro" id="IPR004810">
    <property type="entry name" value="PurU"/>
</dbReference>
<feature type="domain" description="Formyl transferase N-terminal" evidence="5">
    <location>
        <begin position="83"/>
        <end position="260"/>
    </location>
</feature>
<accession>A0ABR7M9H8</accession>
<comment type="function">
    <text evidence="3">Catalyzes the hydrolysis of 10-formyltetrahydrofolate (formyl-FH4) to formate and tetrahydrofolate (FH4).</text>
</comment>
<protein>
    <recommendedName>
        <fullName evidence="3 4">Formyltetrahydrofolate deformylase</fullName>
        <ecNumber evidence="3 4">3.5.1.10</ecNumber>
    </recommendedName>
    <alternativeName>
        <fullName evidence="3">Formyl-FH(4) hydrolase</fullName>
    </alternativeName>
</protein>
<dbReference type="PIRSF" id="PIRSF036480">
    <property type="entry name" value="FormyFH4_hydr"/>
    <property type="match status" value="1"/>
</dbReference>
<organism evidence="6 7">
    <name type="scientific">Flavihumibacter stibioxidans</name>
    <dbReference type="NCBI Taxonomy" id="1834163"/>
    <lineage>
        <taxon>Bacteria</taxon>
        <taxon>Pseudomonadati</taxon>
        <taxon>Bacteroidota</taxon>
        <taxon>Chitinophagia</taxon>
        <taxon>Chitinophagales</taxon>
        <taxon>Chitinophagaceae</taxon>
        <taxon>Flavihumibacter</taxon>
    </lineage>
</organism>
<reference evidence="6 7" key="1">
    <citation type="submission" date="2016-07" db="EMBL/GenBank/DDBJ databases">
        <title>Genome analysis of Flavihumibacter stibioxidans YS-17.</title>
        <authorList>
            <person name="Shi K."/>
            <person name="Han Y."/>
            <person name="Wang G."/>
        </authorList>
    </citation>
    <scope>NUCLEOTIDE SEQUENCE [LARGE SCALE GENOMIC DNA]</scope>
    <source>
        <strain evidence="6 7">YS-17</strain>
    </source>
</reference>
<keyword evidence="7" id="KW-1185">Reference proteome</keyword>
<name>A0ABR7M9H8_9BACT</name>
<comment type="catalytic activity">
    <reaction evidence="3">
        <text>(6R)-10-formyltetrahydrofolate + H2O = (6S)-5,6,7,8-tetrahydrofolate + formate + H(+)</text>
        <dbReference type="Rhea" id="RHEA:19833"/>
        <dbReference type="ChEBI" id="CHEBI:15377"/>
        <dbReference type="ChEBI" id="CHEBI:15378"/>
        <dbReference type="ChEBI" id="CHEBI:15740"/>
        <dbReference type="ChEBI" id="CHEBI:57453"/>
        <dbReference type="ChEBI" id="CHEBI:195366"/>
        <dbReference type="EC" id="3.5.1.10"/>
    </reaction>
</comment>
<dbReference type="EC" id="3.5.1.10" evidence="3 4"/>